<keyword evidence="1" id="KW-0812">Transmembrane</keyword>
<dbReference type="Proteomes" id="UP001304298">
    <property type="component" value="Unassembled WGS sequence"/>
</dbReference>
<keyword evidence="1" id="KW-0472">Membrane</keyword>
<comment type="caution">
    <text evidence="2">The sequence shown here is derived from an EMBL/GenBank/DDBJ whole genome shotgun (WGS) entry which is preliminary data.</text>
</comment>
<dbReference type="EMBL" id="JAYFSI010000002">
    <property type="protein sequence ID" value="MEA5360135.1"/>
    <property type="molecule type" value="Genomic_DNA"/>
</dbReference>
<reference evidence="2 3" key="1">
    <citation type="submission" date="2023-12" db="EMBL/GenBank/DDBJ databases">
        <title>Amycolatopsis sp. V23-08.</title>
        <authorList>
            <person name="Somphong A."/>
        </authorList>
    </citation>
    <scope>NUCLEOTIDE SEQUENCE [LARGE SCALE GENOMIC DNA]</scope>
    <source>
        <strain evidence="2 3">V23-08</strain>
    </source>
</reference>
<accession>A0ABU5R1R0</accession>
<evidence type="ECO:0000256" key="1">
    <source>
        <dbReference type="SAM" id="Phobius"/>
    </source>
</evidence>
<keyword evidence="1" id="KW-1133">Transmembrane helix</keyword>
<keyword evidence="3" id="KW-1185">Reference proteome</keyword>
<feature type="transmembrane region" description="Helical" evidence="1">
    <location>
        <begin position="444"/>
        <end position="464"/>
    </location>
</feature>
<gene>
    <name evidence="2" type="ORF">VA596_11355</name>
</gene>
<organism evidence="2 3">
    <name type="scientific">Amycolatopsis heterodermiae</name>
    <dbReference type="NCBI Taxonomy" id="3110235"/>
    <lineage>
        <taxon>Bacteria</taxon>
        <taxon>Bacillati</taxon>
        <taxon>Actinomycetota</taxon>
        <taxon>Actinomycetes</taxon>
        <taxon>Pseudonocardiales</taxon>
        <taxon>Pseudonocardiaceae</taxon>
        <taxon>Amycolatopsis</taxon>
    </lineage>
</organism>
<name>A0ABU5R1R0_9PSEU</name>
<dbReference type="RefSeq" id="WP_323325999.1">
    <property type="nucleotide sequence ID" value="NZ_JAYFSI010000002.1"/>
</dbReference>
<protein>
    <submittedName>
        <fullName evidence="2">Uncharacterized protein</fullName>
    </submittedName>
</protein>
<evidence type="ECO:0000313" key="2">
    <source>
        <dbReference type="EMBL" id="MEA5360135.1"/>
    </source>
</evidence>
<evidence type="ECO:0000313" key="3">
    <source>
        <dbReference type="Proteomes" id="UP001304298"/>
    </source>
</evidence>
<sequence>MQDKSKDEDGERIDTSLKEAIFDIEESAFDIRAICGIMDAIDHRHYEPGYLLQEPHVRLQLRDFIGEIHEAGVDPESRKRIIPTVTLTLHKTGMAVLTIGVRFPGVWEIDQITRNSNSTSLKFGKTTLSGPIIQAMLESAEREEDSLEGEWADEILDGVRWRDFDHNEGGPVSLTDVAVTYMDALQHRCKAKSSFHDHVIGKTIFLEDLDCACISESQWMELHWQELASLLSRSQLGRDIRKEHQQRLIGRNFALTERTSMFAPGGTITEIAWKYAPESSRSLADYYDRVNLTENALIRLWLLRELDHNLDQMRPRRKALEDVLRLSSSHLKTISKAHLSYGDAREISDHILREYGGEQVLASVNSRISLVKDLVASKEAARSVRRTNQFAAAAMLAAVLLGLPAIKQSLDVLMTIPASAGVPGRGVLESSVKASGSIDALATYAYLTLLLIGFLVLLIGGIVFSSRRKPKQIRPGIRWGTGEMRVGLVSKSEEESFK</sequence>
<proteinExistence type="predicted"/>